<dbReference type="PANTHER" id="PTHR24148">
    <property type="entry name" value="ANKYRIN REPEAT DOMAIN-CONTAINING PROTEIN 39 HOMOLOG-RELATED"/>
    <property type="match status" value="1"/>
</dbReference>
<dbReference type="PANTHER" id="PTHR24148:SF73">
    <property type="entry name" value="HET DOMAIN PROTEIN (AFU_ORTHOLOGUE AFUA_8G01020)"/>
    <property type="match status" value="1"/>
</dbReference>
<organism evidence="2 3">
    <name type="scientific">Hyaloscypha variabilis (strain UAMH 11265 / GT02V1 / F)</name>
    <name type="common">Meliniomyces variabilis</name>
    <dbReference type="NCBI Taxonomy" id="1149755"/>
    <lineage>
        <taxon>Eukaryota</taxon>
        <taxon>Fungi</taxon>
        <taxon>Dikarya</taxon>
        <taxon>Ascomycota</taxon>
        <taxon>Pezizomycotina</taxon>
        <taxon>Leotiomycetes</taxon>
        <taxon>Helotiales</taxon>
        <taxon>Hyaloscyphaceae</taxon>
        <taxon>Hyaloscypha</taxon>
        <taxon>Hyaloscypha variabilis</taxon>
    </lineage>
</organism>
<protein>
    <submittedName>
        <fullName evidence="2">HET-domain-containing protein</fullName>
    </submittedName>
</protein>
<evidence type="ECO:0000313" key="2">
    <source>
        <dbReference type="EMBL" id="PMD41894.1"/>
    </source>
</evidence>
<dbReference type="Proteomes" id="UP000235786">
    <property type="component" value="Unassembled WGS sequence"/>
</dbReference>
<reference evidence="2 3" key="1">
    <citation type="submission" date="2016-04" db="EMBL/GenBank/DDBJ databases">
        <title>A degradative enzymes factory behind the ericoid mycorrhizal symbiosis.</title>
        <authorList>
            <consortium name="DOE Joint Genome Institute"/>
            <person name="Martino E."/>
            <person name="Morin E."/>
            <person name="Grelet G."/>
            <person name="Kuo A."/>
            <person name="Kohler A."/>
            <person name="Daghino S."/>
            <person name="Barry K."/>
            <person name="Choi C."/>
            <person name="Cichocki N."/>
            <person name="Clum A."/>
            <person name="Copeland A."/>
            <person name="Hainaut M."/>
            <person name="Haridas S."/>
            <person name="Labutti K."/>
            <person name="Lindquist E."/>
            <person name="Lipzen A."/>
            <person name="Khouja H.-R."/>
            <person name="Murat C."/>
            <person name="Ohm R."/>
            <person name="Olson A."/>
            <person name="Spatafora J."/>
            <person name="Veneault-Fourrey C."/>
            <person name="Henrissat B."/>
            <person name="Grigoriev I."/>
            <person name="Martin F."/>
            <person name="Perotto S."/>
        </authorList>
    </citation>
    <scope>NUCLEOTIDE SEQUENCE [LARGE SCALE GENOMIC DNA]</scope>
    <source>
        <strain evidence="2 3">F</strain>
    </source>
</reference>
<evidence type="ECO:0000313" key="3">
    <source>
        <dbReference type="Proteomes" id="UP000235786"/>
    </source>
</evidence>
<feature type="domain" description="Heterokaryon incompatibility" evidence="1">
    <location>
        <begin position="54"/>
        <end position="239"/>
    </location>
</feature>
<dbReference type="Pfam" id="PF06985">
    <property type="entry name" value="HET"/>
    <property type="match status" value="1"/>
</dbReference>
<dbReference type="EMBL" id="KZ613944">
    <property type="protein sequence ID" value="PMD41894.1"/>
    <property type="molecule type" value="Genomic_DNA"/>
</dbReference>
<proteinExistence type="predicted"/>
<dbReference type="OrthoDB" id="3548654at2759"/>
<dbReference type="InterPro" id="IPR010730">
    <property type="entry name" value="HET"/>
</dbReference>
<accession>A0A2J6RTP6</accession>
<dbReference type="Pfam" id="PF26639">
    <property type="entry name" value="Het-6_barrel"/>
    <property type="match status" value="1"/>
</dbReference>
<gene>
    <name evidence="2" type="ORF">L207DRAFT_511654</name>
</gene>
<dbReference type="AlphaFoldDB" id="A0A2J6RTP6"/>
<sequence length="726" mass="83039">MSISTKASPHELANHHYDLLQTETSIRLLNLEIGSSDDNYGRLETFQLDKAPPFAALSYTWGNPYAEPNYELEDIAQGAFCSRKYTSERNCPIRCDETKVMVTHNLVDALDHIKRCYGPRKWPLDSRFYIWIDAICINQEDIQERDAQVAIMGRIYASAKGVFVWLGCSLPKTAKALELIKYLAAIPEEKYSIMRNHDPKIFWETYQALDMEMITIDDWLIVLSFIERNWFHRVWIIQEFCLPRYTTVLCGPDVIPWVDIYLVSRMLKLTDWCHQLVRLEDWRDAYANVVIRKDLPNHENSGSTPQIITLSNSSISDPAMYRPTTSNAVPGLGPYALSMIRQFLWPDAFDQKIIHPLLLSVQAARTMRATDPRDRVYALLDGINLRLSRTPGLEPIIPSYDASNTVENVFTDITIRIILADNNLDVLSFVNDETLRKIPGLPSWALDLTMSLNPPKMVAEYVSNAPGKVKFKPPTFTGLTHLHCRGYYLDVIVNSALPYHRLDSRHVIDWLKLALELPMPYHTGEGLTEVLWRTVLANANKIDNEYPAPTSCGTSFGNYLFTRIVMINDIKERGMTHQERTAWLHQGLQLLANLKTIDPDGAIMAIDQFHRLYVEPLVRQKSQNPGRQMWETFYPMTENGQKFEDFMGGSNFCRRLLLTQKKYLGLGSECLRHGDEIWALPGMKAPVVLRRLSSGNFTLVGPVYVHGIMNGEGIYSETRLEAITLE</sequence>
<name>A0A2J6RTP6_HYAVF</name>
<evidence type="ECO:0000259" key="1">
    <source>
        <dbReference type="Pfam" id="PF06985"/>
    </source>
</evidence>
<dbReference type="InterPro" id="IPR052895">
    <property type="entry name" value="HetReg/Transcr_Mod"/>
</dbReference>
<keyword evidence="3" id="KW-1185">Reference proteome</keyword>